<comment type="caution">
    <text evidence="3">The sequence shown here is derived from an EMBL/GenBank/DDBJ whole genome shotgun (WGS) entry which is preliminary data.</text>
</comment>
<gene>
    <name evidence="3" type="ORF">ABCQ75_14265</name>
</gene>
<organism evidence="3 4">
    <name type="scientific">Sinomonas halotolerans</name>
    <dbReference type="NCBI Taxonomy" id="1644133"/>
    <lineage>
        <taxon>Bacteria</taxon>
        <taxon>Bacillati</taxon>
        <taxon>Actinomycetota</taxon>
        <taxon>Actinomycetes</taxon>
        <taxon>Micrococcales</taxon>
        <taxon>Micrococcaceae</taxon>
        <taxon>Sinomonas</taxon>
    </lineage>
</organism>
<dbReference type="PANTHER" id="PTHR43477:SF1">
    <property type="entry name" value="DIHYDROANTICAPSIN 7-DEHYDROGENASE"/>
    <property type="match status" value="1"/>
</dbReference>
<dbReference type="Proteomes" id="UP001422074">
    <property type="component" value="Unassembled WGS sequence"/>
</dbReference>
<dbReference type="Gene3D" id="3.40.50.720">
    <property type="entry name" value="NAD(P)-binding Rossmann-like Domain"/>
    <property type="match status" value="1"/>
</dbReference>
<evidence type="ECO:0000313" key="4">
    <source>
        <dbReference type="Proteomes" id="UP001422074"/>
    </source>
</evidence>
<evidence type="ECO:0000313" key="3">
    <source>
        <dbReference type="EMBL" id="MEN2745689.1"/>
    </source>
</evidence>
<dbReference type="InterPro" id="IPR002347">
    <property type="entry name" value="SDR_fam"/>
</dbReference>
<dbReference type="SUPFAM" id="SSF51735">
    <property type="entry name" value="NAD(P)-binding Rossmann-fold domains"/>
    <property type="match status" value="1"/>
</dbReference>
<evidence type="ECO:0000256" key="1">
    <source>
        <dbReference type="ARBA" id="ARBA00006484"/>
    </source>
</evidence>
<proteinExistence type="inferred from homology"/>
<dbReference type="EMBL" id="JBDFRB010000016">
    <property type="protein sequence ID" value="MEN2745689.1"/>
    <property type="molecule type" value="Genomic_DNA"/>
</dbReference>
<dbReference type="InterPro" id="IPR051122">
    <property type="entry name" value="SDR_DHRS6-like"/>
</dbReference>
<keyword evidence="2" id="KW-0560">Oxidoreductase</keyword>
<comment type="similarity">
    <text evidence="1">Belongs to the short-chain dehydrogenases/reductases (SDR) family.</text>
</comment>
<name>A0ABU9X2K5_9MICC</name>
<protein>
    <submittedName>
        <fullName evidence="3">SDR family NAD(P)-dependent oxidoreductase</fullName>
    </submittedName>
</protein>
<accession>A0ABU9X2K5</accession>
<dbReference type="PANTHER" id="PTHR43477">
    <property type="entry name" value="DIHYDROANTICAPSIN 7-DEHYDROGENASE"/>
    <property type="match status" value="1"/>
</dbReference>
<dbReference type="InterPro" id="IPR020904">
    <property type="entry name" value="Sc_DH/Rdtase_CS"/>
</dbReference>
<dbReference type="PROSITE" id="PS00061">
    <property type="entry name" value="ADH_SHORT"/>
    <property type="match status" value="1"/>
</dbReference>
<sequence>MTGGTAEGTPQGAQGAVVVVAGATSASGVAAVRALRAAGALPIAVGSDAGRLAAAFGEPGAGPHDGGVAQRVCDLADFEAVQALAAGLREEFGRIDGVIHLVGGWRGGKTLADQSDEDWEALSRTSIATLRNTSRAFYDDIADSPRGRFVIVSSTLIEHPRAGYANYAAAKAAAEAWVRAMATGLASEQSERAEGPRPQASAAVVLAVKALLDDATRAAHPDRRFPGYTPVAALAERVVRLFSEDAAGINGARLDLTA</sequence>
<reference evidence="3 4" key="1">
    <citation type="submission" date="2024-05" db="EMBL/GenBank/DDBJ databases">
        <title>Sinomonas sp. nov., isolated from a waste landfill.</title>
        <authorList>
            <person name="Zhao Y."/>
        </authorList>
    </citation>
    <scope>NUCLEOTIDE SEQUENCE [LARGE SCALE GENOMIC DNA]</scope>
    <source>
        <strain evidence="3 4">CCTCC AB2014300</strain>
    </source>
</reference>
<dbReference type="InterPro" id="IPR036291">
    <property type="entry name" value="NAD(P)-bd_dom_sf"/>
</dbReference>
<dbReference type="Pfam" id="PF00106">
    <property type="entry name" value="adh_short"/>
    <property type="match status" value="1"/>
</dbReference>
<evidence type="ECO:0000256" key="2">
    <source>
        <dbReference type="ARBA" id="ARBA00023002"/>
    </source>
</evidence>
<dbReference type="RefSeq" id="WP_345886196.1">
    <property type="nucleotide sequence ID" value="NZ_JBDFRB010000016.1"/>
</dbReference>
<dbReference type="PRINTS" id="PR00081">
    <property type="entry name" value="GDHRDH"/>
</dbReference>
<keyword evidence="4" id="KW-1185">Reference proteome</keyword>